<dbReference type="PROSITE" id="PS01164">
    <property type="entry name" value="COPPER_AMINE_OXID_1"/>
    <property type="match status" value="1"/>
</dbReference>
<proteinExistence type="inferred from homology"/>
<dbReference type="PROSITE" id="PS01165">
    <property type="entry name" value="COPPER_AMINE_OXID_2"/>
    <property type="match status" value="1"/>
</dbReference>
<dbReference type="AlphaFoldDB" id="A0A803M6E7"/>
<dbReference type="Proteomes" id="UP000596660">
    <property type="component" value="Unplaced"/>
</dbReference>
<dbReference type="InterPro" id="IPR036460">
    <property type="entry name" value="Cu_amine_oxidase_C_sf"/>
</dbReference>
<feature type="active site" description="Schiff-base intermediate with substrate; via topaquinone" evidence="7">
    <location>
        <position position="149"/>
    </location>
</feature>
<dbReference type="PANTHER" id="PTHR10638">
    <property type="entry name" value="COPPER AMINE OXIDASE"/>
    <property type="match status" value="1"/>
</dbReference>
<dbReference type="SUPFAM" id="SSF49998">
    <property type="entry name" value="Amine oxidase catalytic domain"/>
    <property type="match status" value="1"/>
</dbReference>
<dbReference type="InterPro" id="IPR000269">
    <property type="entry name" value="Cu_amine_oxidase"/>
</dbReference>
<dbReference type="GO" id="GO:0008131">
    <property type="term" value="F:primary methylamine oxidase activity"/>
    <property type="evidence" value="ECO:0007669"/>
    <property type="project" value="InterPro"/>
</dbReference>
<comment type="similarity">
    <text evidence="1 9">Belongs to the copper/topaquinone oxidase family.</text>
</comment>
<dbReference type="Gene3D" id="2.70.98.20">
    <property type="entry name" value="Copper amine oxidase, catalytic domain"/>
    <property type="match status" value="1"/>
</dbReference>
<dbReference type="EnsemblPlants" id="AUR62024020-RA">
    <property type="protein sequence ID" value="AUR62024020-RA:cds"/>
    <property type="gene ID" value="AUR62024020"/>
</dbReference>
<keyword evidence="12" id="KW-1185">Reference proteome</keyword>
<evidence type="ECO:0000256" key="4">
    <source>
        <dbReference type="ARBA" id="ARBA00023002"/>
    </source>
</evidence>
<dbReference type="Pfam" id="PF01179">
    <property type="entry name" value="Cu_amine_oxid"/>
    <property type="match status" value="1"/>
</dbReference>
<evidence type="ECO:0000313" key="12">
    <source>
        <dbReference type="Proteomes" id="UP000596660"/>
    </source>
</evidence>
<comment type="PTM">
    <text evidence="8 9">Topaquinone (TPQ) is generated by copper-dependent autoxidation of a specific tyrosyl residue.</text>
</comment>
<evidence type="ECO:0000256" key="9">
    <source>
        <dbReference type="RuleBase" id="RU000672"/>
    </source>
</evidence>
<evidence type="ECO:0000256" key="6">
    <source>
        <dbReference type="ARBA" id="ARBA00023157"/>
    </source>
</evidence>
<dbReference type="PANTHER" id="PTHR10638:SF71">
    <property type="entry name" value="AMINE OXIDASE"/>
    <property type="match status" value="1"/>
</dbReference>
<accession>A0A803M6E7</accession>
<evidence type="ECO:0000256" key="5">
    <source>
        <dbReference type="ARBA" id="ARBA00023008"/>
    </source>
</evidence>
<dbReference type="OMA" id="TAMNPLT"/>
<dbReference type="GO" id="GO:0005507">
    <property type="term" value="F:copper ion binding"/>
    <property type="evidence" value="ECO:0007669"/>
    <property type="project" value="InterPro"/>
</dbReference>
<evidence type="ECO:0000256" key="1">
    <source>
        <dbReference type="ARBA" id="ARBA00007983"/>
    </source>
</evidence>
<keyword evidence="4 9" id="KW-0560">Oxidoreductase</keyword>
<feature type="modified residue" description="2',4',5'-topaquinone" evidence="8">
    <location>
        <position position="149"/>
    </location>
</feature>
<dbReference type="EC" id="1.4.3.-" evidence="9"/>
<sequence length="417" mass="47894">WANWEFHLSFDARVGLILSTASIYDSQKQERRPVLYRGFISELFVPYMDVTEEWYNRAYFDAGEYGIGISVAPLQPKVDCPENAAFMDGYMTSHDGKPIKMPNVFCIFERYAGDIMWRHTEFSVPGRIITESRPELTLVVRMVTTVGNYDYIVDWEFFQSGVIKVEVGLTGVLEVKGTNYTYKDQVHEEIYGTLLAPNTIGTYHDHFMTFHLDLDVDGQDNSLVKSHLDIMAVKKHHSPRKSYWTVKSETAQRESDGRIHLGSKSAEILFVNPNKRTKLGNTIGYRLVPGPAIHPLLLEDDYPQLRAGFTKYSVMVTPYNKSEKWASGLFTDQSHGDDTLETWSLRDREIENKDIVLWYTMGIHHVTSQEDFPIMPTVSIGFELRPANFFETNPVLSIKSPKDIRWINCSMKTDKSI</sequence>
<protein>
    <recommendedName>
        <fullName evidence="9">Amine oxidase</fullName>
        <ecNumber evidence="9">1.4.3.-</ecNumber>
    </recommendedName>
</protein>
<keyword evidence="6" id="KW-1015">Disulfide bond</keyword>
<evidence type="ECO:0000256" key="2">
    <source>
        <dbReference type="ARBA" id="ARBA00022723"/>
    </source>
</evidence>
<reference evidence="11" key="1">
    <citation type="journal article" date="2017" name="Nature">
        <title>The genome of Chenopodium quinoa.</title>
        <authorList>
            <person name="Jarvis D.E."/>
            <person name="Ho Y.S."/>
            <person name="Lightfoot D.J."/>
            <person name="Schmoeckel S.M."/>
            <person name="Li B."/>
            <person name="Borm T.J.A."/>
            <person name="Ohyanagi H."/>
            <person name="Mineta K."/>
            <person name="Michell C.T."/>
            <person name="Saber N."/>
            <person name="Kharbatia N.M."/>
            <person name="Rupper R.R."/>
            <person name="Sharp A.R."/>
            <person name="Dally N."/>
            <person name="Boughton B.A."/>
            <person name="Woo Y.H."/>
            <person name="Gao G."/>
            <person name="Schijlen E.G.W.M."/>
            <person name="Guo X."/>
            <person name="Momin A.A."/>
            <person name="Negrao S."/>
            <person name="Al-Babili S."/>
            <person name="Gehring C."/>
            <person name="Roessner U."/>
            <person name="Jung C."/>
            <person name="Murphy K."/>
            <person name="Arold S.T."/>
            <person name="Gojobori T."/>
            <person name="van der Linden C.G."/>
            <person name="van Loo E.N."/>
            <person name="Jellen E.N."/>
            <person name="Maughan P.J."/>
            <person name="Tester M."/>
        </authorList>
    </citation>
    <scope>NUCLEOTIDE SEQUENCE [LARGE SCALE GENOMIC DNA]</scope>
    <source>
        <strain evidence="11">cv. PI 614886</strain>
    </source>
</reference>
<dbReference type="FunFam" id="2.70.98.20:FF:000004">
    <property type="entry name" value="Amine oxidase"/>
    <property type="match status" value="1"/>
</dbReference>
<evidence type="ECO:0000313" key="11">
    <source>
        <dbReference type="EnsemblPlants" id="AUR62024020-RA:cds"/>
    </source>
</evidence>
<dbReference type="GO" id="GO:0048038">
    <property type="term" value="F:quinone binding"/>
    <property type="evidence" value="ECO:0007669"/>
    <property type="project" value="InterPro"/>
</dbReference>
<keyword evidence="3 7" id="KW-0801">TPQ</keyword>
<dbReference type="InterPro" id="IPR049947">
    <property type="entry name" value="Cu_Am_Ox_Cu-bd"/>
</dbReference>
<name>A0A803M6E7_CHEQI</name>
<evidence type="ECO:0000256" key="8">
    <source>
        <dbReference type="PIRSR" id="PIRSR600269-51"/>
    </source>
</evidence>
<dbReference type="GO" id="GO:0009308">
    <property type="term" value="P:amine metabolic process"/>
    <property type="evidence" value="ECO:0007669"/>
    <property type="project" value="UniProtKB-UniRule"/>
</dbReference>
<evidence type="ECO:0000259" key="10">
    <source>
        <dbReference type="Pfam" id="PF01179"/>
    </source>
</evidence>
<dbReference type="InterPro" id="IPR015798">
    <property type="entry name" value="Cu_amine_oxidase_C"/>
</dbReference>
<reference evidence="11" key="2">
    <citation type="submission" date="2021-03" db="UniProtKB">
        <authorList>
            <consortium name="EnsemblPlants"/>
        </authorList>
    </citation>
    <scope>IDENTIFICATION</scope>
</reference>
<comment type="cofactor">
    <cofactor evidence="9">
        <name>Cu cation</name>
        <dbReference type="ChEBI" id="CHEBI:23378"/>
    </cofactor>
    <text evidence="9">Contains 1 topaquinone per subunit.</text>
</comment>
<evidence type="ECO:0000256" key="7">
    <source>
        <dbReference type="PIRSR" id="PIRSR600269-50"/>
    </source>
</evidence>
<keyword evidence="2 9" id="KW-0479">Metal-binding</keyword>
<feature type="domain" description="Copper amine oxidase catalytic" evidence="10">
    <location>
        <begin position="1"/>
        <end position="396"/>
    </location>
</feature>
<evidence type="ECO:0000256" key="3">
    <source>
        <dbReference type="ARBA" id="ARBA00022772"/>
    </source>
</evidence>
<keyword evidence="5 9" id="KW-0186">Copper</keyword>
<feature type="active site" description="Proton acceptor" evidence="7">
    <location>
        <position position="61"/>
    </location>
</feature>
<dbReference type="Gramene" id="AUR62024020-RA">
    <property type="protein sequence ID" value="AUR62024020-RA:cds"/>
    <property type="gene ID" value="AUR62024020"/>
</dbReference>
<dbReference type="InterPro" id="IPR049948">
    <property type="entry name" value="Cu_Am_ox_TPQ-bd"/>
</dbReference>
<organism evidence="11 12">
    <name type="scientific">Chenopodium quinoa</name>
    <name type="common">Quinoa</name>
    <dbReference type="NCBI Taxonomy" id="63459"/>
    <lineage>
        <taxon>Eukaryota</taxon>
        <taxon>Viridiplantae</taxon>
        <taxon>Streptophyta</taxon>
        <taxon>Embryophyta</taxon>
        <taxon>Tracheophyta</taxon>
        <taxon>Spermatophyta</taxon>
        <taxon>Magnoliopsida</taxon>
        <taxon>eudicotyledons</taxon>
        <taxon>Gunneridae</taxon>
        <taxon>Pentapetalae</taxon>
        <taxon>Caryophyllales</taxon>
        <taxon>Chenopodiaceae</taxon>
        <taxon>Chenopodioideae</taxon>
        <taxon>Atripliceae</taxon>
        <taxon>Chenopodium</taxon>
    </lineage>
</organism>